<dbReference type="Gene3D" id="3.30.1200.10">
    <property type="entry name" value="YggU-like"/>
    <property type="match status" value="1"/>
</dbReference>
<dbReference type="SMART" id="SM01152">
    <property type="entry name" value="DUF167"/>
    <property type="match status" value="1"/>
</dbReference>
<sequence length="96" mass="10614">MISWHRFDSAGDLILQLHVQPGAKKTEVVGLYGDALKIKLAAPPIEGKANLILTKLLAERFTVPLKHVILVSGEHSRHKLVRIKQTNCDPESLLGE</sequence>
<dbReference type="HAMAP" id="MF_00634">
    <property type="entry name" value="UPF0235"/>
    <property type="match status" value="1"/>
</dbReference>
<keyword evidence="4" id="KW-1185">Reference proteome</keyword>
<dbReference type="InterPro" id="IPR036591">
    <property type="entry name" value="YggU-like_sf"/>
</dbReference>
<proteinExistence type="inferred from homology"/>
<evidence type="ECO:0000256" key="2">
    <source>
        <dbReference type="HAMAP-Rule" id="MF_00634"/>
    </source>
</evidence>
<evidence type="ECO:0000256" key="1">
    <source>
        <dbReference type="ARBA" id="ARBA00010364"/>
    </source>
</evidence>
<dbReference type="PANTHER" id="PTHR13420">
    <property type="entry name" value="UPF0235 PROTEIN C15ORF40"/>
    <property type="match status" value="1"/>
</dbReference>
<reference evidence="3 4" key="1">
    <citation type="submission" date="2016-10" db="EMBL/GenBank/DDBJ databases">
        <authorList>
            <person name="de Groot N.N."/>
        </authorList>
    </citation>
    <scope>NUCLEOTIDE SEQUENCE [LARGE SCALE GENOMIC DNA]</scope>
    <source>
        <strain evidence="3">1</strain>
    </source>
</reference>
<gene>
    <name evidence="3" type="ORF">NSMM_610026</name>
</gene>
<organism evidence="3 4">
    <name type="scientific">Nitrosomonas mobilis</name>
    <dbReference type="NCBI Taxonomy" id="51642"/>
    <lineage>
        <taxon>Bacteria</taxon>
        <taxon>Pseudomonadati</taxon>
        <taxon>Pseudomonadota</taxon>
        <taxon>Betaproteobacteria</taxon>
        <taxon>Nitrosomonadales</taxon>
        <taxon>Nitrosomonadaceae</taxon>
        <taxon>Nitrosomonas</taxon>
    </lineage>
</organism>
<dbReference type="InterPro" id="IPR003746">
    <property type="entry name" value="DUF167"/>
</dbReference>
<dbReference type="AlphaFoldDB" id="A0A1G5SHP1"/>
<accession>A0A1G5SHP1</accession>
<dbReference type="PANTHER" id="PTHR13420:SF7">
    <property type="entry name" value="UPF0235 PROTEIN C15ORF40"/>
    <property type="match status" value="1"/>
</dbReference>
<evidence type="ECO:0000313" key="3">
    <source>
        <dbReference type="EMBL" id="SCZ86612.1"/>
    </source>
</evidence>
<dbReference type="NCBIfam" id="TIGR00251">
    <property type="entry name" value="DUF167 family protein"/>
    <property type="match status" value="1"/>
</dbReference>
<dbReference type="SUPFAM" id="SSF69786">
    <property type="entry name" value="YggU-like"/>
    <property type="match status" value="1"/>
</dbReference>
<dbReference type="STRING" id="51642.NSMM_610026"/>
<evidence type="ECO:0000313" key="4">
    <source>
        <dbReference type="Proteomes" id="UP000198729"/>
    </source>
</evidence>
<dbReference type="Proteomes" id="UP000198729">
    <property type="component" value="Unassembled WGS sequence"/>
</dbReference>
<dbReference type="GO" id="GO:0005737">
    <property type="term" value="C:cytoplasm"/>
    <property type="evidence" value="ECO:0007669"/>
    <property type="project" value="TreeGrafter"/>
</dbReference>
<dbReference type="Pfam" id="PF02594">
    <property type="entry name" value="DUF167"/>
    <property type="match status" value="1"/>
</dbReference>
<dbReference type="EMBL" id="FMWO01000071">
    <property type="protein sequence ID" value="SCZ86612.1"/>
    <property type="molecule type" value="Genomic_DNA"/>
</dbReference>
<name>A0A1G5SHP1_9PROT</name>
<dbReference type="RefSeq" id="WP_342671791.1">
    <property type="nucleotide sequence ID" value="NZ_FMWO01000071.1"/>
</dbReference>
<comment type="similarity">
    <text evidence="1 2">Belongs to the UPF0235 family.</text>
</comment>
<protein>
    <recommendedName>
        <fullName evidence="2">UPF0235 protein NSMM_610026</fullName>
    </recommendedName>
</protein>